<gene>
    <name evidence="7" type="ORF">M9Y10_022428</name>
</gene>
<organism evidence="7 8">
    <name type="scientific">Tritrichomonas musculus</name>
    <dbReference type="NCBI Taxonomy" id="1915356"/>
    <lineage>
        <taxon>Eukaryota</taxon>
        <taxon>Metamonada</taxon>
        <taxon>Parabasalia</taxon>
        <taxon>Tritrichomonadida</taxon>
        <taxon>Tritrichomonadidae</taxon>
        <taxon>Tritrichomonas</taxon>
    </lineage>
</organism>
<dbReference type="InterPro" id="IPR013037">
    <property type="entry name" value="Clathrin_b-adaptin_app_Ig-like"/>
</dbReference>
<comment type="subcellular location">
    <subcellularLocation>
        <location evidence="1">Endomembrane system</location>
    </subcellularLocation>
</comment>
<evidence type="ECO:0000256" key="5">
    <source>
        <dbReference type="ARBA" id="ARBA00023136"/>
    </source>
</evidence>
<evidence type="ECO:0000256" key="2">
    <source>
        <dbReference type="ARBA" id="ARBA00006613"/>
    </source>
</evidence>
<dbReference type="InterPro" id="IPR002553">
    <property type="entry name" value="Clathrin/coatomer_adapt-like_N"/>
</dbReference>
<evidence type="ECO:0000313" key="8">
    <source>
        <dbReference type="Proteomes" id="UP001470230"/>
    </source>
</evidence>
<protein>
    <recommendedName>
        <fullName evidence="6">Clathrin/coatomer adaptor adaptin-like N-terminal domain-containing protein</fullName>
    </recommendedName>
</protein>
<comment type="caution">
    <text evidence="7">The sequence shown here is derived from an EMBL/GenBank/DDBJ whole genome shotgun (WGS) entry which is preliminary data.</text>
</comment>
<dbReference type="Gene3D" id="1.25.10.10">
    <property type="entry name" value="Leucine-rich Repeat Variant"/>
    <property type="match status" value="1"/>
</dbReference>
<keyword evidence="4" id="KW-0653">Protein transport</keyword>
<dbReference type="Pfam" id="PF01602">
    <property type="entry name" value="Adaptin_N"/>
    <property type="match status" value="1"/>
</dbReference>
<reference evidence="7 8" key="1">
    <citation type="submission" date="2024-04" db="EMBL/GenBank/DDBJ databases">
        <title>Tritrichomonas musculus Genome.</title>
        <authorList>
            <person name="Alves-Ferreira E."/>
            <person name="Grigg M."/>
            <person name="Lorenzi H."/>
            <person name="Galac M."/>
        </authorList>
    </citation>
    <scope>NUCLEOTIDE SEQUENCE [LARGE SCALE GENOMIC DNA]</scope>
    <source>
        <strain evidence="7 8">EAF2021</strain>
    </source>
</reference>
<feature type="domain" description="Clathrin/coatomer adaptor adaptin-like N-terminal" evidence="6">
    <location>
        <begin position="40"/>
        <end position="555"/>
    </location>
</feature>
<evidence type="ECO:0000313" key="7">
    <source>
        <dbReference type="EMBL" id="KAK8893998.1"/>
    </source>
</evidence>
<dbReference type="EMBL" id="JAPFFF010000003">
    <property type="protein sequence ID" value="KAK8893998.1"/>
    <property type="molecule type" value="Genomic_DNA"/>
</dbReference>
<dbReference type="InterPro" id="IPR026739">
    <property type="entry name" value="AP_beta"/>
</dbReference>
<keyword evidence="5" id="KW-0472">Membrane</keyword>
<dbReference type="InterPro" id="IPR013041">
    <property type="entry name" value="Clathrin_app_Ig-like_sf"/>
</dbReference>
<dbReference type="SUPFAM" id="SSF49348">
    <property type="entry name" value="Clathrin adaptor appendage domain"/>
    <property type="match status" value="1"/>
</dbReference>
<dbReference type="PANTHER" id="PTHR11134">
    <property type="entry name" value="ADAPTOR COMPLEX SUBUNIT BETA FAMILY MEMBER"/>
    <property type="match status" value="1"/>
</dbReference>
<evidence type="ECO:0000256" key="3">
    <source>
        <dbReference type="ARBA" id="ARBA00022448"/>
    </source>
</evidence>
<comment type="similarity">
    <text evidence="2">Belongs to the adaptor complexes large subunit family.</text>
</comment>
<evidence type="ECO:0000256" key="1">
    <source>
        <dbReference type="ARBA" id="ARBA00004308"/>
    </source>
</evidence>
<proteinExistence type="inferred from homology"/>
<sequence length="837" mass="94404">MRADQGFSLANMTPMTFVPALIPQQVPKKKVNGKFHARTEIPKLRDKLDSNSEATRKAAATRVCAIMRQGENVLPLFSSMLRCVKTNDIQLKKLAYLYLIKYSTQEPEQAIMAVNTFVQDSQDANPIIRALAVRNMCRIRIQSVAENMIIPLKKSLNDESPYVRKTAAFGVAKLYDILPDAVENAGLFDQLLDLLRDENPMVVSNAIAAIFEINETRSKPILTLTADTVIPILSALNDCSEWCQTIILDALSKYVPESADHAESLIDRLIPFLKNANPSVVIGAFKCIYAFLDFDERGPSAVLPEIIPPLMTLLLAAEAEVQFVVLRTISLFVLRYPKALSKEITVFFCKYNDPAYIKMEKLEIMMTICTRSNAKVVLDELNEYCNAVDVAFVRKAIHCIGQIALKFEATAPACVDVLMRLLEGKADYAVEESVVVICDILRRFPHRYDKVIEQVCKVIETIKEPESRAAAIWILGEYSNTIENIDILLDPFLDTFFDEDQIVQIQLITALVKCFIYKPDKSTDQLQFILNEASKESIAPDVRNQALIYYRLLRQDVGLAKDVCIFSKEDVDHSGIKFDENVLEELLRNVGTISGVLHELPSIFVKKMRINADDAEDRQWEQLQLMDDVDFIDVFFDLSQDYSKFYLKVVNRCASPISDFAFVVNKNILGFSLGEDNGFPDVLEEDQSCEVEFDIYVDPRSAIPPQNAKQVLEYALRTNYGTVFASGRIPVEVSFTEDGEISQNEFTAYYNQFEIEFQVNLEYADIADDATLNTRRVYVIGHNNGKTFVSFAMPGQTRFVGELSQQGTNILVNGLANAPILQPLVSQNARYLFAARK</sequence>
<keyword evidence="3" id="KW-0813">Transport</keyword>
<name>A0ABR2KSG5_9EUKA</name>
<evidence type="ECO:0000256" key="4">
    <source>
        <dbReference type="ARBA" id="ARBA00022927"/>
    </source>
</evidence>
<dbReference type="InterPro" id="IPR016024">
    <property type="entry name" value="ARM-type_fold"/>
</dbReference>
<keyword evidence="8" id="KW-1185">Reference proteome</keyword>
<accession>A0ABR2KSG5</accession>
<dbReference type="Gene3D" id="2.60.40.1150">
    <property type="match status" value="1"/>
</dbReference>
<dbReference type="SUPFAM" id="SSF48371">
    <property type="entry name" value="ARM repeat"/>
    <property type="match status" value="1"/>
</dbReference>
<dbReference type="InterPro" id="IPR011989">
    <property type="entry name" value="ARM-like"/>
</dbReference>
<evidence type="ECO:0000259" key="6">
    <source>
        <dbReference type="Pfam" id="PF01602"/>
    </source>
</evidence>
<dbReference type="Proteomes" id="UP001470230">
    <property type="component" value="Unassembled WGS sequence"/>
</dbReference>